<evidence type="ECO:0000313" key="1">
    <source>
        <dbReference type="EMBL" id="KAF0402752.1"/>
    </source>
</evidence>
<sequence length="86" mass="9581">MTYSILNDLSHSEFACKATPVKVIKDHSKCIRANKSILDAYLMHNLPEEAIENSTFYGLQSARLEGEIFGIDLLDDGLYFSLEGPA</sequence>
<protein>
    <submittedName>
        <fullName evidence="1">Uncharacterized protein</fullName>
    </submittedName>
</protein>
<keyword evidence="2" id="KW-1185">Reference proteome</keyword>
<dbReference type="EMBL" id="WTPW01002004">
    <property type="protein sequence ID" value="KAF0402752.1"/>
    <property type="molecule type" value="Genomic_DNA"/>
</dbReference>
<proteinExistence type="predicted"/>
<organism evidence="1 2">
    <name type="scientific">Gigaspora margarita</name>
    <dbReference type="NCBI Taxonomy" id="4874"/>
    <lineage>
        <taxon>Eukaryota</taxon>
        <taxon>Fungi</taxon>
        <taxon>Fungi incertae sedis</taxon>
        <taxon>Mucoromycota</taxon>
        <taxon>Glomeromycotina</taxon>
        <taxon>Glomeromycetes</taxon>
        <taxon>Diversisporales</taxon>
        <taxon>Gigasporaceae</taxon>
        <taxon>Gigaspora</taxon>
    </lineage>
</organism>
<name>A0A8H3X2H3_GIGMA</name>
<dbReference type="OrthoDB" id="2399668at2759"/>
<evidence type="ECO:0000313" key="2">
    <source>
        <dbReference type="Proteomes" id="UP000439903"/>
    </source>
</evidence>
<dbReference type="AlphaFoldDB" id="A0A8H3X2H3"/>
<comment type="caution">
    <text evidence="1">The sequence shown here is derived from an EMBL/GenBank/DDBJ whole genome shotgun (WGS) entry which is preliminary data.</text>
</comment>
<gene>
    <name evidence="1" type="ORF">F8M41_009372</name>
</gene>
<reference evidence="1 2" key="1">
    <citation type="journal article" date="2019" name="Environ. Microbiol.">
        <title>At the nexus of three kingdoms: the genome of the mycorrhizal fungus Gigaspora margarita provides insights into plant, endobacterial and fungal interactions.</title>
        <authorList>
            <person name="Venice F."/>
            <person name="Ghignone S."/>
            <person name="Salvioli di Fossalunga A."/>
            <person name="Amselem J."/>
            <person name="Novero M."/>
            <person name="Xianan X."/>
            <person name="Sedzielewska Toro K."/>
            <person name="Morin E."/>
            <person name="Lipzen A."/>
            <person name="Grigoriev I.V."/>
            <person name="Henrissat B."/>
            <person name="Martin F.M."/>
            <person name="Bonfante P."/>
        </authorList>
    </citation>
    <scope>NUCLEOTIDE SEQUENCE [LARGE SCALE GENOMIC DNA]</scope>
    <source>
        <strain evidence="1 2">BEG34</strain>
    </source>
</reference>
<accession>A0A8H3X2H3</accession>
<dbReference type="Proteomes" id="UP000439903">
    <property type="component" value="Unassembled WGS sequence"/>
</dbReference>